<dbReference type="Proteomes" id="UP000521943">
    <property type="component" value="Unassembled WGS sequence"/>
</dbReference>
<dbReference type="AlphaFoldDB" id="A0A8H6HVZ8"/>
<proteinExistence type="predicted"/>
<evidence type="ECO:0000256" key="1">
    <source>
        <dbReference type="SAM" id="MobiDB-lite"/>
    </source>
</evidence>
<feature type="transmembrane region" description="Helical" evidence="2">
    <location>
        <begin position="117"/>
        <end position="141"/>
    </location>
</feature>
<feature type="transmembrane region" description="Helical" evidence="2">
    <location>
        <begin position="210"/>
        <end position="241"/>
    </location>
</feature>
<feature type="compositionally biased region" description="Polar residues" evidence="1">
    <location>
        <begin position="32"/>
        <end position="44"/>
    </location>
</feature>
<feature type="region of interest" description="Disordered" evidence="1">
    <location>
        <begin position="159"/>
        <end position="196"/>
    </location>
</feature>
<organism evidence="3 4">
    <name type="scientific">Ephemerocybe angulata</name>
    <dbReference type="NCBI Taxonomy" id="980116"/>
    <lineage>
        <taxon>Eukaryota</taxon>
        <taxon>Fungi</taxon>
        <taxon>Dikarya</taxon>
        <taxon>Basidiomycota</taxon>
        <taxon>Agaricomycotina</taxon>
        <taxon>Agaricomycetes</taxon>
        <taxon>Agaricomycetidae</taxon>
        <taxon>Agaricales</taxon>
        <taxon>Agaricineae</taxon>
        <taxon>Psathyrellaceae</taxon>
        <taxon>Ephemerocybe</taxon>
    </lineage>
</organism>
<accession>A0A8H6HVZ8</accession>
<evidence type="ECO:0000256" key="2">
    <source>
        <dbReference type="SAM" id="Phobius"/>
    </source>
</evidence>
<evidence type="ECO:0000313" key="4">
    <source>
        <dbReference type="Proteomes" id="UP000521943"/>
    </source>
</evidence>
<keyword evidence="2" id="KW-0472">Membrane</keyword>
<feature type="region of interest" description="Disordered" evidence="1">
    <location>
        <begin position="1"/>
        <end position="52"/>
    </location>
</feature>
<dbReference type="EMBL" id="JACGCI010000037">
    <property type="protein sequence ID" value="KAF6753910.1"/>
    <property type="molecule type" value="Genomic_DNA"/>
</dbReference>
<feature type="compositionally biased region" description="Polar residues" evidence="1">
    <location>
        <begin position="167"/>
        <end position="176"/>
    </location>
</feature>
<name>A0A8H6HVZ8_9AGAR</name>
<evidence type="ECO:0000313" key="3">
    <source>
        <dbReference type="EMBL" id="KAF6753910.1"/>
    </source>
</evidence>
<keyword evidence="2" id="KW-0812">Transmembrane</keyword>
<keyword evidence="2" id="KW-1133">Transmembrane helix</keyword>
<protein>
    <submittedName>
        <fullName evidence="3">Uncharacterized protein</fullName>
    </submittedName>
</protein>
<gene>
    <name evidence="3" type="ORF">DFP72DRAFT_848833</name>
</gene>
<sequence>MDHIPLRTRPPSLHLPEAVDVTIPGPPGSDSPLHTTNHTTQPHQRIQPPPPTTNEIQPYLTTALILSLLLTLPIFWITGLQYFFASWSHDGTPACVTMTKKHPSSGASEFACNLMGAIPLLSIATFVFDIAALGMVGYWRFWKRDSICGRLGGTTIEEGNGAAGPESASQSLVNDANENRSDAIGPRQGTSDTAPLLPKRRKNLKAEMSYGWFIMAGLIAAKSLLWLIAVFDAVCNMYFIAVVGVPPWPGSTDPSMVRTWIRQWVLEGALHSVQVLLLGWAALTCARLSVKVHQS</sequence>
<reference evidence="3 4" key="1">
    <citation type="submission" date="2020-07" db="EMBL/GenBank/DDBJ databases">
        <title>Comparative genomics of pyrophilous fungi reveals a link between fire events and developmental genes.</title>
        <authorList>
            <consortium name="DOE Joint Genome Institute"/>
            <person name="Steindorff A.S."/>
            <person name="Carver A."/>
            <person name="Calhoun S."/>
            <person name="Stillman K."/>
            <person name="Liu H."/>
            <person name="Lipzen A."/>
            <person name="Pangilinan J."/>
            <person name="Labutti K."/>
            <person name="Bruns T.D."/>
            <person name="Grigoriev I.V."/>
        </authorList>
    </citation>
    <scope>NUCLEOTIDE SEQUENCE [LARGE SCALE GENOMIC DNA]</scope>
    <source>
        <strain evidence="3 4">CBS 144469</strain>
    </source>
</reference>
<comment type="caution">
    <text evidence="3">The sequence shown here is derived from an EMBL/GenBank/DDBJ whole genome shotgun (WGS) entry which is preliminary data.</text>
</comment>
<keyword evidence="4" id="KW-1185">Reference proteome</keyword>
<feature type="transmembrane region" description="Helical" evidence="2">
    <location>
        <begin position="63"/>
        <end position="84"/>
    </location>
</feature>